<dbReference type="AlphaFoldDB" id="A0A822A352"/>
<dbReference type="Proteomes" id="UP000663848">
    <property type="component" value="Unassembled WGS sequence"/>
</dbReference>
<gene>
    <name evidence="1" type="ORF">QYT958_LOCUS37641</name>
</gene>
<name>A0A822A352_9BILA</name>
<reference evidence="1" key="1">
    <citation type="submission" date="2021-02" db="EMBL/GenBank/DDBJ databases">
        <authorList>
            <person name="Nowell W R."/>
        </authorList>
    </citation>
    <scope>NUCLEOTIDE SEQUENCE</scope>
</reference>
<dbReference type="EMBL" id="CAJOBR010031715">
    <property type="protein sequence ID" value="CAF4996216.1"/>
    <property type="molecule type" value="Genomic_DNA"/>
</dbReference>
<sequence>MSESIPSVVHLADAAASRARQLFFNQPRDGQSKGVLCIVVVKCGYLSFEKIDSIMSTNEPIGKKPVFYIQDPPITSELEDFFCQYAYISASALTEHLIKVREHAWEKFKYPCL</sequence>
<comment type="caution">
    <text evidence="1">The sequence shown here is derived from an EMBL/GenBank/DDBJ whole genome shotgun (WGS) entry which is preliminary data.</text>
</comment>
<accession>A0A822A352</accession>
<protein>
    <submittedName>
        <fullName evidence="1">Uncharacterized protein</fullName>
    </submittedName>
</protein>
<evidence type="ECO:0000313" key="2">
    <source>
        <dbReference type="Proteomes" id="UP000663848"/>
    </source>
</evidence>
<feature type="non-terminal residue" evidence="1">
    <location>
        <position position="1"/>
    </location>
</feature>
<evidence type="ECO:0000313" key="1">
    <source>
        <dbReference type="EMBL" id="CAF4996216.1"/>
    </source>
</evidence>
<organism evidence="1 2">
    <name type="scientific">Rotaria socialis</name>
    <dbReference type="NCBI Taxonomy" id="392032"/>
    <lineage>
        <taxon>Eukaryota</taxon>
        <taxon>Metazoa</taxon>
        <taxon>Spiralia</taxon>
        <taxon>Gnathifera</taxon>
        <taxon>Rotifera</taxon>
        <taxon>Eurotatoria</taxon>
        <taxon>Bdelloidea</taxon>
        <taxon>Philodinida</taxon>
        <taxon>Philodinidae</taxon>
        <taxon>Rotaria</taxon>
    </lineage>
</organism>
<proteinExistence type="predicted"/>